<name>A0A212QF01_RHOAC</name>
<feature type="transmembrane region" description="Helical" evidence="7">
    <location>
        <begin position="83"/>
        <end position="102"/>
    </location>
</feature>
<dbReference type="InterPro" id="IPR003945">
    <property type="entry name" value="NU5C-like"/>
</dbReference>
<evidence type="ECO:0000259" key="8">
    <source>
        <dbReference type="Pfam" id="PF00361"/>
    </source>
</evidence>
<keyword evidence="4 7" id="KW-0472">Membrane</keyword>
<feature type="transmembrane region" description="Helical" evidence="7">
    <location>
        <begin position="137"/>
        <end position="156"/>
    </location>
</feature>
<evidence type="ECO:0000259" key="9">
    <source>
        <dbReference type="Pfam" id="PF00662"/>
    </source>
</evidence>
<dbReference type="GO" id="GO:0008137">
    <property type="term" value="F:NADH dehydrogenase (ubiquinone) activity"/>
    <property type="evidence" value="ECO:0007669"/>
    <property type="project" value="InterPro"/>
</dbReference>
<dbReference type="GO" id="GO:0012505">
    <property type="term" value="C:endomembrane system"/>
    <property type="evidence" value="ECO:0007669"/>
    <property type="project" value="UniProtKB-SubCell"/>
</dbReference>
<feature type="transmembrane region" description="Helical" evidence="7">
    <location>
        <begin position="30"/>
        <end position="50"/>
    </location>
</feature>
<dbReference type="GO" id="GO:0042773">
    <property type="term" value="P:ATP synthesis coupled electron transport"/>
    <property type="evidence" value="ECO:0007669"/>
    <property type="project" value="InterPro"/>
</dbReference>
<gene>
    <name evidence="10" type="ORF">SAMN06265338_101558</name>
</gene>
<dbReference type="PRINTS" id="PR01435">
    <property type="entry name" value="NPOXDRDTASE5"/>
</dbReference>
<feature type="transmembrane region" description="Helical" evidence="7">
    <location>
        <begin position="214"/>
        <end position="233"/>
    </location>
</feature>
<feature type="transmembrane region" description="Helical" evidence="7">
    <location>
        <begin position="550"/>
        <end position="573"/>
    </location>
</feature>
<evidence type="ECO:0000256" key="6">
    <source>
        <dbReference type="SAM" id="MobiDB-lite"/>
    </source>
</evidence>
<feature type="compositionally biased region" description="Basic and acidic residues" evidence="6">
    <location>
        <begin position="470"/>
        <end position="490"/>
    </location>
</feature>
<feature type="transmembrane region" description="Helical" evidence="7">
    <location>
        <begin position="284"/>
        <end position="305"/>
    </location>
</feature>
<accession>A0A212QF01</accession>
<dbReference type="PRINTS" id="PR01434">
    <property type="entry name" value="NADHDHGNASE5"/>
</dbReference>
<evidence type="ECO:0000313" key="11">
    <source>
        <dbReference type="Proteomes" id="UP000198418"/>
    </source>
</evidence>
<dbReference type="Pfam" id="PF00662">
    <property type="entry name" value="Proton_antipo_N"/>
    <property type="match status" value="1"/>
</dbReference>
<evidence type="ECO:0000256" key="4">
    <source>
        <dbReference type="ARBA" id="ARBA00023136"/>
    </source>
</evidence>
<feature type="domain" description="NADH-Ubiquinone oxidoreductase (complex I) chain 5 N-terminal" evidence="9">
    <location>
        <begin position="65"/>
        <end position="115"/>
    </location>
</feature>
<comment type="subcellular location">
    <subcellularLocation>
        <location evidence="1">Endomembrane system</location>
        <topology evidence="1">Multi-pass membrane protein</topology>
    </subcellularLocation>
    <subcellularLocation>
        <location evidence="5">Membrane</location>
        <topology evidence="5">Multi-pass membrane protein</topology>
    </subcellularLocation>
</comment>
<dbReference type="GO" id="GO:0015990">
    <property type="term" value="P:electron transport coupled proton transport"/>
    <property type="evidence" value="ECO:0007669"/>
    <property type="project" value="TreeGrafter"/>
</dbReference>
<evidence type="ECO:0000256" key="5">
    <source>
        <dbReference type="RuleBase" id="RU000320"/>
    </source>
</evidence>
<evidence type="ECO:0000256" key="7">
    <source>
        <dbReference type="SAM" id="Phobius"/>
    </source>
</evidence>
<feature type="transmembrane region" description="Helical" evidence="7">
    <location>
        <begin position="652"/>
        <end position="672"/>
    </location>
</feature>
<dbReference type="GO" id="GO:0016020">
    <property type="term" value="C:membrane"/>
    <property type="evidence" value="ECO:0007669"/>
    <property type="project" value="UniProtKB-SubCell"/>
</dbReference>
<dbReference type="EMBL" id="FYDG01000001">
    <property type="protein sequence ID" value="SNB57936.1"/>
    <property type="molecule type" value="Genomic_DNA"/>
</dbReference>
<feature type="transmembrane region" description="Helical" evidence="7">
    <location>
        <begin position="418"/>
        <end position="443"/>
    </location>
</feature>
<evidence type="ECO:0000256" key="1">
    <source>
        <dbReference type="ARBA" id="ARBA00004127"/>
    </source>
</evidence>
<dbReference type="NCBIfam" id="NF005141">
    <property type="entry name" value="PRK06590.1"/>
    <property type="match status" value="1"/>
</dbReference>
<keyword evidence="2 5" id="KW-0812">Transmembrane</keyword>
<feature type="transmembrane region" description="Helical" evidence="7">
    <location>
        <begin position="495"/>
        <end position="515"/>
    </location>
</feature>
<dbReference type="PANTHER" id="PTHR42829:SF2">
    <property type="entry name" value="NADH-UBIQUINONE OXIDOREDUCTASE CHAIN 5"/>
    <property type="match status" value="1"/>
</dbReference>
<dbReference type="GO" id="GO:0003954">
    <property type="term" value="F:NADH dehydrogenase activity"/>
    <property type="evidence" value="ECO:0007669"/>
    <property type="project" value="TreeGrafter"/>
</dbReference>
<evidence type="ECO:0000256" key="2">
    <source>
        <dbReference type="ARBA" id="ARBA00022692"/>
    </source>
</evidence>
<feature type="transmembrane region" description="Helical" evidence="7">
    <location>
        <begin position="114"/>
        <end position="131"/>
    </location>
</feature>
<dbReference type="Pfam" id="PF00361">
    <property type="entry name" value="Proton_antipo_M"/>
    <property type="match status" value="1"/>
</dbReference>
<feature type="transmembrane region" description="Helical" evidence="7">
    <location>
        <begin position="177"/>
        <end position="202"/>
    </location>
</feature>
<evidence type="ECO:0000313" key="10">
    <source>
        <dbReference type="EMBL" id="SNB57936.1"/>
    </source>
</evidence>
<feature type="domain" description="NADH:quinone oxidoreductase/Mrp antiporter transmembrane" evidence="8">
    <location>
        <begin position="131"/>
        <end position="421"/>
    </location>
</feature>
<dbReference type="InterPro" id="IPR018393">
    <property type="entry name" value="NADHpl_OxRdtase_5_subgr"/>
</dbReference>
<dbReference type="PANTHER" id="PTHR42829">
    <property type="entry name" value="NADH-UBIQUINONE OXIDOREDUCTASE CHAIN 5"/>
    <property type="match status" value="1"/>
</dbReference>
<proteinExistence type="predicted"/>
<dbReference type="InterPro" id="IPR001516">
    <property type="entry name" value="Proton_antipo_N"/>
</dbReference>
<evidence type="ECO:0000256" key="3">
    <source>
        <dbReference type="ARBA" id="ARBA00022989"/>
    </source>
</evidence>
<feature type="transmembrane region" description="Helical" evidence="7">
    <location>
        <begin position="254"/>
        <end position="272"/>
    </location>
</feature>
<dbReference type="OrthoDB" id="9811798at2"/>
<organism evidence="10 11">
    <name type="scientific">Rhodoblastus acidophilus</name>
    <name type="common">Rhodopseudomonas acidophila</name>
    <dbReference type="NCBI Taxonomy" id="1074"/>
    <lineage>
        <taxon>Bacteria</taxon>
        <taxon>Pseudomonadati</taxon>
        <taxon>Pseudomonadota</taxon>
        <taxon>Alphaproteobacteria</taxon>
        <taxon>Hyphomicrobiales</taxon>
        <taxon>Rhodoblastaceae</taxon>
        <taxon>Rhodoblastus</taxon>
    </lineage>
</organism>
<reference evidence="11" key="1">
    <citation type="submission" date="2017-06" db="EMBL/GenBank/DDBJ databases">
        <authorList>
            <person name="Varghese N."/>
            <person name="Submissions S."/>
        </authorList>
    </citation>
    <scope>NUCLEOTIDE SEQUENCE [LARGE SCALE GENOMIC DNA]</scope>
    <source>
        <strain evidence="11">DSM 137</strain>
    </source>
</reference>
<dbReference type="Proteomes" id="UP000198418">
    <property type="component" value="Unassembled WGS sequence"/>
</dbReference>
<dbReference type="InterPro" id="IPR001750">
    <property type="entry name" value="ND/Mrp_TM"/>
</dbReference>
<feature type="transmembrane region" description="Helical" evidence="7">
    <location>
        <begin position="373"/>
        <end position="398"/>
    </location>
</feature>
<sequence>MYSAIVFLPLLGFLIAGLLGKKIGDRASEIVTTALLFVSCALSWITFFDVGLHDGHFSAPVIANWLTSGDLKIDWALRVDTLTSVMLIVVTTVSALVHLYSIGYMHEDKSRPRFFAYLSLFTFAMLMLVTSDNLAQMFFGWEGVGLASYLLIGFWFEKPSANAAAIKAFVVNRVGDFGFSLGMFLVFMLTGSISFDVIFAAAPDLASKSVHAFGLDWNAMTLACLLLFMGAMGKSAQFLLHTWLPDAMEGPTPVSALIHAATMVTAGVFMVARLSPLFEQSATALTVVTLVGGITAFFAATVGLVQNDIKRVIAYSTCSQLGYMFVGLGCGGYALGIFHLFTHAFFKALLFLGAGSVIHAMHHEQDMRQMGGLWSKIPVTFACMTIGTLALTGFPLTAGYFSKDAIIEGAFAAGAHSFAASFAFVLLVVAAGMTSFYSWRLVFMTFFGERRWSEQYKLLHPAPQAAHGHGHGDDGHGAHDDPHGHHIGEPHESPATMMVPLFVLSAGALAAGYAFKDQFIGHEAGEFWRTSLFTGANNHILHEMHEIPAWVGYAPFAMMVGGFVVALAMYVIAPKVPAALAEKFPRLYLFLLNKWYFDELYDKIFVKPAFALGRLFWKGGDGAIIDRFGPDGVAARVLDGAGVASRLQTGFIYNYAFAMLLGVAALITYGLFALGGGQ</sequence>
<dbReference type="NCBIfam" id="TIGR01974">
    <property type="entry name" value="NDH_I_L"/>
    <property type="match status" value="1"/>
</dbReference>
<feature type="region of interest" description="Disordered" evidence="6">
    <location>
        <begin position="463"/>
        <end position="490"/>
    </location>
</feature>
<dbReference type="Gene3D" id="1.20.5.2700">
    <property type="match status" value="1"/>
</dbReference>
<keyword evidence="3 7" id="KW-1133">Transmembrane helix</keyword>
<feature type="transmembrane region" description="Helical" evidence="7">
    <location>
        <begin position="312"/>
        <end position="334"/>
    </location>
</feature>
<feature type="transmembrane region" description="Helical" evidence="7">
    <location>
        <begin position="340"/>
        <end position="361"/>
    </location>
</feature>
<dbReference type="AlphaFoldDB" id="A0A212QF01"/>
<dbReference type="RefSeq" id="WP_088519014.1">
    <property type="nucleotide sequence ID" value="NZ_FYDG01000001.1"/>
</dbReference>
<keyword evidence="11" id="KW-1185">Reference proteome</keyword>
<protein>
    <submittedName>
        <fullName evidence="10">NADH dehydrogenase subunit L</fullName>
    </submittedName>
</protein>